<protein>
    <recommendedName>
        <fullName evidence="3">Glycosyl hydrolases family 16</fullName>
    </recommendedName>
</protein>
<dbReference type="EMBL" id="FNSQ01000005">
    <property type="protein sequence ID" value="SEB69642.1"/>
    <property type="molecule type" value="Genomic_DNA"/>
</dbReference>
<dbReference type="Gene3D" id="2.60.120.200">
    <property type="match status" value="1"/>
</dbReference>
<organism evidence="1 2">
    <name type="scientific">Microbacterium hydrocarbonoxydans</name>
    <dbReference type="NCBI Taxonomy" id="273678"/>
    <lineage>
        <taxon>Bacteria</taxon>
        <taxon>Bacillati</taxon>
        <taxon>Actinomycetota</taxon>
        <taxon>Actinomycetes</taxon>
        <taxon>Micrococcales</taxon>
        <taxon>Microbacteriaceae</taxon>
        <taxon>Microbacterium</taxon>
    </lineage>
</organism>
<reference evidence="2" key="1">
    <citation type="submission" date="2016-10" db="EMBL/GenBank/DDBJ databases">
        <authorList>
            <person name="Varghese N."/>
            <person name="Submissions S."/>
        </authorList>
    </citation>
    <scope>NUCLEOTIDE SEQUENCE [LARGE SCALE GENOMIC DNA]</scope>
    <source>
        <strain evidence="2">DSM 16089</strain>
    </source>
</reference>
<evidence type="ECO:0008006" key="3">
    <source>
        <dbReference type="Google" id="ProtNLM"/>
    </source>
</evidence>
<accession>A0A1H4LH78</accession>
<dbReference type="SUPFAM" id="SSF49899">
    <property type="entry name" value="Concanavalin A-like lectins/glucanases"/>
    <property type="match status" value="1"/>
</dbReference>
<sequence>MDQILPPSPSEAPTFADDFSTGLDGEKWIAHYLPQWTVPERSAARYEIVETGLQLRIESDQLDWRTEDAPLRVSNVQTAMFSGPLGSARGTHRHRSDGLEVRTETPLRLLFAPTSGRIDVTVAASTDDGCMLAAWLVGIEHLSELDAGEICIFEIDADAVSTTTRARTGIKAHGDPRLETDMAEVVLPFDASGSHTWTVIWGDGETVIGCEGIVLRRIPQCPVYPVMLLIDLFEIGTPSGAYPKTAVVSDVRAWG</sequence>
<dbReference type="AlphaFoldDB" id="A0A1H4LH78"/>
<evidence type="ECO:0000313" key="2">
    <source>
        <dbReference type="Proteomes" id="UP000183750"/>
    </source>
</evidence>
<proteinExistence type="predicted"/>
<dbReference type="OrthoDB" id="9809583at2"/>
<name>A0A1H4LH78_9MICO</name>
<gene>
    <name evidence="1" type="ORF">SAMN04489807_1779</name>
</gene>
<dbReference type="InterPro" id="IPR013320">
    <property type="entry name" value="ConA-like_dom_sf"/>
</dbReference>
<evidence type="ECO:0000313" key="1">
    <source>
        <dbReference type="EMBL" id="SEB69642.1"/>
    </source>
</evidence>
<keyword evidence="2" id="KW-1185">Reference proteome</keyword>
<dbReference type="Proteomes" id="UP000183750">
    <property type="component" value="Unassembled WGS sequence"/>
</dbReference>
<dbReference type="RefSeq" id="WP_060926098.1">
    <property type="nucleotide sequence ID" value="NZ_FNSQ01000005.1"/>
</dbReference>